<dbReference type="Pfam" id="PF10604">
    <property type="entry name" value="Polyketide_cyc2"/>
    <property type="match status" value="1"/>
</dbReference>
<organism evidence="1 2">
    <name type="scientific">Acinetobacter variabilis</name>
    <dbReference type="NCBI Taxonomy" id="70346"/>
    <lineage>
        <taxon>Bacteria</taxon>
        <taxon>Pseudomonadati</taxon>
        <taxon>Pseudomonadota</taxon>
        <taxon>Gammaproteobacteria</taxon>
        <taxon>Moraxellales</taxon>
        <taxon>Moraxellaceae</taxon>
        <taxon>Acinetobacter</taxon>
    </lineage>
</organism>
<reference evidence="1 2" key="1">
    <citation type="submission" date="2013-02" db="EMBL/GenBank/DDBJ databases">
        <title>The Genome Sequence of Acinetobacter sp. NIPH 2171.</title>
        <authorList>
            <consortium name="The Broad Institute Genome Sequencing Platform"/>
            <consortium name="The Broad Institute Genome Sequencing Center for Infectious Disease"/>
            <person name="Cerqueira G."/>
            <person name="Feldgarden M."/>
            <person name="Courvalin P."/>
            <person name="Perichon B."/>
            <person name="Grillot-Courvalin C."/>
            <person name="Clermont D."/>
            <person name="Rocha E."/>
            <person name="Yoon E.-J."/>
            <person name="Nemec A."/>
            <person name="Walker B."/>
            <person name="Young S.K."/>
            <person name="Zeng Q."/>
            <person name="Gargeya S."/>
            <person name="Fitzgerald M."/>
            <person name="Haas B."/>
            <person name="Abouelleil A."/>
            <person name="Alvarado L."/>
            <person name="Arachchi H.M."/>
            <person name="Berlin A.M."/>
            <person name="Chapman S.B."/>
            <person name="Dewar J."/>
            <person name="Goldberg J."/>
            <person name="Griggs A."/>
            <person name="Gujja S."/>
            <person name="Hansen M."/>
            <person name="Howarth C."/>
            <person name="Imamovic A."/>
            <person name="Larimer J."/>
            <person name="McCowan C."/>
            <person name="Murphy C."/>
            <person name="Neiman D."/>
            <person name="Pearson M."/>
            <person name="Priest M."/>
            <person name="Roberts A."/>
            <person name="Saif S."/>
            <person name="Shea T."/>
            <person name="Sisk P."/>
            <person name="Sykes S."/>
            <person name="Wortman J."/>
            <person name="Nusbaum C."/>
            <person name="Birren B."/>
        </authorList>
    </citation>
    <scope>NUCLEOTIDE SEQUENCE [LARGE SCALE GENOMIC DNA]</scope>
    <source>
        <strain evidence="1 2">NIPH 2171</strain>
    </source>
</reference>
<evidence type="ECO:0008006" key="3">
    <source>
        <dbReference type="Google" id="ProtNLM"/>
    </source>
</evidence>
<dbReference type="RefSeq" id="WP_005237659.1">
    <property type="nucleotide sequence ID" value="NZ_CP083659.1"/>
</dbReference>
<dbReference type="Proteomes" id="UP000013101">
    <property type="component" value="Unassembled WGS sequence"/>
</dbReference>
<name>N9NQG9_9GAMM</name>
<protein>
    <recommendedName>
        <fullName evidence="3">SRPBCC domain-containing protein</fullName>
    </recommendedName>
</protein>
<dbReference type="PANTHER" id="PTHR36166">
    <property type="entry name" value="CHROMOSOME 9, WHOLE GENOME SHOTGUN SEQUENCE"/>
    <property type="match status" value="1"/>
</dbReference>
<dbReference type="Gene3D" id="3.30.530.20">
    <property type="match status" value="1"/>
</dbReference>
<evidence type="ECO:0000313" key="1">
    <source>
        <dbReference type="EMBL" id="ENX04917.1"/>
    </source>
</evidence>
<sequence length="146" mass="17028">MLSLKLTTHIDINATPEQVWQVLTDFKSYESWNPFNRKVEGKLNIGEKLKIRIHPTKKKAMEFKPTLLEVKNAQSLSWLGHFLIPGLLDGNHRFEIYSQENGKTHLVHSERFSGVLVPIMHKNLTHITKDFEYMNQSLKLFVESKN</sequence>
<comment type="caution">
    <text evidence="1">The sequence shown here is derived from an EMBL/GenBank/DDBJ whole genome shotgun (WGS) entry which is preliminary data.</text>
</comment>
<dbReference type="InterPro" id="IPR019587">
    <property type="entry name" value="Polyketide_cyclase/dehydratase"/>
</dbReference>
<dbReference type="InterPro" id="IPR023393">
    <property type="entry name" value="START-like_dom_sf"/>
</dbReference>
<evidence type="ECO:0000313" key="2">
    <source>
        <dbReference type="Proteomes" id="UP000013101"/>
    </source>
</evidence>
<dbReference type="OrthoDB" id="191189at2"/>
<gene>
    <name evidence="1" type="ORF">F897_03403</name>
</gene>
<dbReference type="AlphaFoldDB" id="N9NQG9"/>
<dbReference type="PANTHER" id="PTHR36166:SF1">
    <property type="entry name" value="SRPBCC DOMAIN-CONTAINING PROTEIN"/>
    <property type="match status" value="1"/>
</dbReference>
<dbReference type="HOGENOM" id="CLU_069867_4_0_6"/>
<accession>N9NQG9</accession>
<proteinExistence type="predicted"/>
<dbReference type="PATRIC" id="fig|1217693.3.peg.3288"/>
<dbReference type="SUPFAM" id="SSF55961">
    <property type="entry name" value="Bet v1-like"/>
    <property type="match status" value="1"/>
</dbReference>
<dbReference type="EMBL" id="APRS01000023">
    <property type="protein sequence ID" value="ENX04917.1"/>
    <property type="molecule type" value="Genomic_DNA"/>
</dbReference>
<dbReference type="CDD" id="cd07822">
    <property type="entry name" value="SRPBCC_4"/>
    <property type="match status" value="1"/>
</dbReference>